<dbReference type="InterPro" id="IPR036237">
    <property type="entry name" value="Xyl_isomerase-like_sf"/>
</dbReference>
<reference evidence="3 4" key="2">
    <citation type="submission" date="2020-03" db="EMBL/GenBank/DDBJ databases">
        <authorList>
            <person name="Ichikawa N."/>
            <person name="Kimura A."/>
            <person name="Kitahashi Y."/>
            <person name="Uohara A."/>
        </authorList>
    </citation>
    <scope>NUCLEOTIDE SEQUENCE [LARGE SCALE GENOMIC DNA]</scope>
    <source>
        <strain evidence="3 4">NBRC 108639</strain>
    </source>
</reference>
<feature type="region of interest" description="Disordered" evidence="1">
    <location>
        <begin position="216"/>
        <end position="251"/>
    </location>
</feature>
<dbReference type="Proteomes" id="UP000482800">
    <property type="component" value="Unassembled WGS sequence"/>
</dbReference>
<gene>
    <name evidence="3" type="ORF">Phou_100590</name>
</gene>
<reference evidence="3 4" key="1">
    <citation type="submission" date="2020-03" db="EMBL/GenBank/DDBJ databases">
        <title>Whole genome shotgun sequence of Phytohabitans houttuyneae NBRC 108639.</title>
        <authorList>
            <person name="Komaki H."/>
            <person name="Tamura T."/>
        </authorList>
    </citation>
    <scope>NUCLEOTIDE SEQUENCE [LARGE SCALE GENOMIC DNA]</scope>
    <source>
        <strain evidence="3 4">NBRC 108639</strain>
    </source>
</reference>
<dbReference type="EMBL" id="BLPF01000004">
    <property type="protein sequence ID" value="GFJ85879.1"/>
    <property type="molecule type" value="Genomic_DNA"/>
</dbReference>
<dbReference type="PANTHER" id="PTHR12110:SF41">
    <property type="entry name" value="INOSOSE DEHYDRATASE"/>
    <property type="match status" value="1"/>
</dbReference>
<feature type="domain" description="Xylose isomerase-like TIM barrel" evidence="2">
    <location>
        <begin position="26"/>
        <end position="312"/>
    </location>
</feature>
<organism evidence="3 4">
    <name type="scientific">Phytohabitans houttuyneae</name>
    <dbReference type="NCBI Taxonomy" id="1076126"/>
    <lineage>
        <taxon>Bacteria</taxon>
        <taxon>Bacillati</taxon>
        <taxon>Actinomycetota</taxon>
        <taxon>Actinomycetes</taxon>
        <taxon>Micromonosporales</taxon>
        <taxon>Micromonosporaceae</taxon>
    </lineage>
</organism>
<keyword evidence="4" id="KW-1185">Reference proteome</keyword>
<proteinExistence type="predicted"/>
<dbReference type="InterPro" id="IPR013022">
    <property type="entry name" value="Xyl_isomerase-like_TIM-brl"/>
</dbReference>
<accession>A0A6V8KU89</accession>
<dbReference type="SUPFAM" id="SSF51658">
    <property type="entry name" value="Xylose isomerase-like"/>
    <property type="match status" value="1"/>
</dbReference>
<evidence type="ECO:0000259" key="2">
    <source>
        <dbReference type="Pfam" id="PF01261"/>
    </source>
</evidence>
<dbReference type="PANTHER" id="PTHR12110">
    <property type="entry name" value="HYDROXYPYRUVATE ISOMERASE"/>
    <property type="match status" value="1"/>
</dbReference>
<comment type="caution">
    <text evidence="3">The sequence shown here is derived from an EMBL/GenBank/DDBJ whole genome shotgun (WGS) entry which is preliminary data.</text>
</comment>
<evidence type="ECO:0000313" key="3">
    <source>
        <dbReference type="EMBL" id="GFJ85879.1"/>
    </source>
</evidence>
<dbReference type="Pfam" id="PF01261">
    <property type="entry name" value="AP_endonuc_2"/>
    <property type="match status" value="1"/>
</dbReference>
<dbReference type="AlphaFoldDB" id="A0A6V8KU89"/>
<dbReference type="InterPro" id="IPR050312">
    <property type="entry name" value="IolE/XylAMocC-like"/>
</dbReference>
<name>A0A6V8KU89_9ACTN</name>
<sequence>MRIAAFPKGDLHEMVVRRTKPVFEWIEEARTLGVDGLELHTGFLWDSGGAYLDRVGEAITDAGFAMPMMCASPDFTHPDRDERAREVERHASHMRATARLGGPGAVCRVLSGQAHPEVALEQGLDWAAEAITSLLPLAAELGIRLAIENHYKATGWAYVEFAQAPDVFRALLARIPDREHFGVQFDPSNALVAGADPPDFLRSVVDRVITMQASDRYREPAPPGLAGSGPRSAATRPDGAGRPGASASEASAASSAPADYASLKHGVIGQGLNDYDKIFSILVDAGYDGWISIEDGVNGLDELAASAAFLREARDRWFGGSTEVRVRALEAYR</sequence>
<evidence type="ECO:0000313" key="4">
    <source>
        <dbReference type="Proteomes" id="UP000482800"/>
    </source>
</evidence>
<dbReference type="Gene3D" id="3.20.20.150">
    <property type="entry name" value="Divalent-metal-dependent TIM barrel enzymes"/>
    <property type="match status" value="1"/>
</dbReference>
<dbReference type="RefSeq" id="WP_173071170.1">
    <property type="nucleotide sequence ID" value="NZ_BAABGO010000002.1"/>
</dbReference>
<protein>
    <submittedName>
        <fullName evidence="3">Myo-inositol catabolism protein IolH</fullName>
    </submittedName>
</protein>
<evidence type="ECO:0000256" key="1">
    <source>
        <dbReference type="SAM" id="MobiDB-lite"/>
    </source>
</evidence>